<protein>
    <submittedName>
        <fullName evidence="2">Uncharacterized protein</fullName>
    </submittedName>
</protein>
<evidence type="ECO:0000313" key="2">
    <source>
        <dbReference type="EMBL" id="KAF2013814.1"/>
    </source>
</evidence>
<dbReference type="EMBL" id="ML978071">
    <property type="protein sequence ID" value="KAF2013814.1"/>
    <property type="molecule type" value="Genomic_DNA"/>
</dbReference>
<organism evidence="2 3">
    <name type="scientific">Aaosphaeria arxii CBS 175.79</name>
    <dbReference type="NCBI Taxonomy" id="1450172"/>
    <lineage>
        <taxon>Eukaryota</taxon>
        <taxon>Fungi</taxon>
        <taxon>Dikarya</taxon>
        <taxon>Ascomycota</taxon>
        <taxon>Pezizomycotina</taxon>
        <taxon>Dothideomycetes</taxon>
        <taxon>Pleosporomycetidae</taxon>
        <taxon>Pleosporales</taxon>
        <taxon>Pleosporales incertae sedis</taxon>
        <taxon>Aaosphaeria</taxon>
    </lineage>
</organism>
<dbReference type="Proteomes" id="UP000799778">
    <property type="component" value="Unassembled WGS sequence"/>
</dbReference>
<evidence type="ECO:0000256" key="1">
    <source>
        <dbReference type="SAM" id="MobiDB-lite"/>
    </source>
</evidence>
<name>A0A6A5XN86_9PLEO</name>
<keyword evidence="3" id="KW-1185">Reference proteome</keyword>
<reference evidence="2" key="1">
    <citation type="journal article" date="2020" name="Stud. Mycol.">
        <title>101 Dothideomycetes genomes: a test case for predicting lifestyles and emergence of pathogens.</title>
        <authorList>
            <person name="Haridas S."/>
            <person name="Albert R."/>
            <person name="Binder M."/>
            <person name="Bloem J."/>
            <person name="Labutti K."/>
            <person name="Salamov A."/>
            <person name="Andreopoulos B."/>
            <person name="Baker S."/>
            <person name="Barry K."/>
            <person name="Bills G."/>
            <person name="Bluhm B."/>
            <person name="Cannon C."/>
            <person name="Castanera R."/>
            <person name="Culley D."/>
            <person name="Daum C."/>
            <person name="Ezra D."/>
            <person name="Gonzalez J."/>
            <person name="Henrissat B."/>
            <person name="Kuo A."/>
            <person name="Liang C."/>
            <person name="Lipzen A."/>
            <person name="Lutzoni F."/>
            <person name="Magnuson J."/>
            <person name="Mondo S."/>
            <person name="Nolan M."/>
            <person name="Ohm R."/>
            <person name="Pangilinan J."/>
            <person name="Park H.-J."/>
            <person name="Ramirez L."/>
            <person name="Alfaro M."/>
            <person name="Sun H."/>
            <person name="Tritt A."/>
            <person name="Yoshinaga Y."/>
            <person name="Zwiers L.-H."/>
            <person name="Turgeon B."/>
            <person name="Goodwin S."/>
            <person name="Spatafora J."/>
            <person name="Crous P."/>
            <person name="Grigoriev I."/>
        </authorList>
    </citation>
    <scope>NUCLEOTIDE SEQUENCE</scope>
    <source>
        <strain evidence="2">CBS 175.79</strain>
    </source>
</reference>
<gene>
    <name evidence="2" type="ORF">BU24DRAFT_247978</name>
</gene>
<dbReference type="GeneID" id="54279736"/>
<evidence type="ECO:0000313" key="3">
    <source>
        <dbReference type="Proteomes" id="UP000799778"/>
    </source>
</evidence>
<dbReference type="AlphaFoldDB" id="A0A6A5XN86"/>
<proteinExistence type="predicted"/>
<accession>A0A6A5XN86</accession>
<dbReference type="RefSeq" id="XP_033382153.1">
    <property type="nucleotide sequence ID" value="XM_033522339.1"/>
</dbReference>
<sequence>MEYTGHKASYPTASPWKASLAVGSHPPRHTPRNEDANQANFIDGYPFSEAGSMSCINPSQLSRSSSGFALPQGPACMDNLEHLN</sequence>
<feature type="region of interest" description="Disordered" evidence="1">
    <location>
        <begin position="1"/>
        <end position="39"/>
    </location>
</feature>